<evidence type="ECO:0000313" key="2">
    <source>
        <dbReference type="EMBL" id="CAF3519289.1"/>
    </source>
</evidence>
<protein>
    <submittedName>
        <fullName evidence="1">Uncharacterized protein</fullName>
    </submittedName>
</protein>
<proteinExistence type="predicted"/>
<gene>
    <name evidence="1" type="ORF">GPM918_LOCUS265</name>
    <name evidence="2" type="ORF">SRO942_LOCUS266</name>
</gene>
<organism evidence="1 3">
    <name type="scientific">Didymodactylos carnosus</name>
    <dbReference type="NCBI Taxonomy" id="1234261"/>
    <lineage>
        <taxon>Eukaryota</taxon>
        <taxon>Metazoa</taxon>
        <taxon>Spiralia</taxon>
        <taxon>Gnathifera</taxon>
        <taxon>Rotifera</taxon>
        <taxon>Eurotatoria</taxon>
        <taxon>Bdelloidea</taxon>
        <taxon>Philodinida</taxon>
        <taxon>Philodinidae</taxon>
        <taxon>Didymodactylos</taxon>
    </lineage>
</organism>
<accession>A0A813NZ05</accession>
<dbReference type="AlphaFoldDB" id="A0A813NZ05"/>
<dbReference type="Proteomes" id="UP000663829">
    <property type="component" value="Unassembled WGS sequence"/>
</dbReference>
<keyword evidence="3" id="KW-1185">Reference proteome</keyword>
<dbReference type="EMBL" id="CAJNOQ010000018">
    <property type="protein sequence ID" value="CAF0741009.1"/>
    <property type="molecule type" value="Genomic_DNA"/>
</dbReference>
<evidence type="ECO:0000313" key="1">
    <source>
        <dbReference type="EMBL" id="CAF0741009.1"/>
    </source>
</evidence>
<dbReference type="Proteomes" id="UP000681722">
    <property type="component" value="Unassembled WGS sequence"/>
</dbReference>
<name>A0A813NZ05_9BILA</name>
<reference evidence="1" key="1">
    <citation type="submission" date="2021-02" db="EMBL/GenBank/DDBJ databases">
        <authorList>
            <person name="Nowell W R."/>
        </authorList>
    </citation>
    <scope>NUCLEOTIDE SEQUENCE</scope>
</reference>
<comment type="caution">
    <text evidence="1">The sequence shown here is derived from an EMBL/GenBank/DDBJ whole genome shotgun (WGS) entry which is preliminary data.</text>
</comment>
<sequence>MFIHDNLHIDIPDGTIDSIWRFTSGTTLSDNRVRIIDVSFNDLLIRSSILSKSSSLRNSSNDNIKRVFIGKHLTKQQI</sequence>
<evidence type="ECO:0000313" key="3">
    <source>
        <dbReference type="Proteomes" id="UP000663829"/>
    </source>
</evidence>
<dbReference type="EMBL" id="CAJOBC010000018">
    <property type="protein sequence ID" value="CAF3519289.1"/>
    <property type="molecule type" value="Genomic_DNA"/>
</dbReference>